<name>A0ABR3S218_9PLEO</name>
<dbReference type="Pfam" id="PF05721">
    <property type="entry name" value="PhyH"/>
    <property type="match status" value="1"/>
</dbReference>
<dbReference type="Proteomes" id="UP001521785">
    <property type="component" value="Unassembled WGS sequence"/>
</dbReference>
<dbReference type="EMBL" id="JAKJXO020000002">
    <property type="protein sequence ID" value="KAL1610727.1"/>
    <property type="molecule type" value="Genomic_DNA"/>
</dbReference>
<dbReference type="InterPro" id="IPR008775">
    <property type="entry name" value="Phytyl_CoA_dOase-like"/>
</dbReference>
<evidence type="ECO:0000313" key="2">
    <source>
        <dbReference type="Proteomes" id="UP001521785"/>
    </source>
</evidence>
<reference evidence="1 2" key="1">
    <citation type="submission" date="2024-02" db="EMBL/GenBank/DDBJ databases">
        <title>De novo assembly and annotation of 12 fungi associated with fruit tree decline syndrome in Ontario, Canada.</title>
        <authorList>
            <person name="Sulman M."/>
            <person name="Ellouze W."/>
            <person name="Ilyukhin E."/>
        </authorList>
    </citation>
    <scope>NUCLEOTIDE SEQUENCE [LARGE SCALE GENOMIC DNA]</scope>
    <source>
        <strain evidence="1 2">M42-189</strain>
    </source>
</reference>
<dbReference type="Gene3D" id="2.60.120.620">
    <property type="entry name" value="q2cbj1_9rhob like domain"/>
    <property type="match status" value="1"/>
</dbReference>
<dbReference type="PANTHER" id="PTHR40128">
    <property type="entry name" value="EXPRESSED PROTEIN"/>
    <property type="match status" value="1"/>
</dbReference>
<dbReference type="SUPFAM" id="SSF51197">
    <property type="entry name" value="Clavaminate synthase-like"/>
    <property type="match status" value="1"/>
</dbReference>
<gene>
    <name evidence="1" type="ORF">SLS60_002397</name>
</gene>
<keyword evidence="2" id="KW-1185">Reference proteome</keyword>
<proteinExistence type="predicted"/>
<evidence type="ECO:0000313" key="1">
    <source>
        <dbReference type="EMBL" id="KAL1610727.1"/>
    </source>
</evidence>
<evidence type="ECO:0008006" key="3">
    <source>
        <dbReference type="Google" id="ProtNLM"/>
    </source>
</evidence>
<protein>
    <recommendedName>
        <fullName evidence="3">Phytanoyl-CoA hydroxylase</fullName>
    </recommendedName>
</protein>
<comment type="caution">
    <text evidence="1">The sequence shown here is derived from an EMBL/GenBank/DDBJ whole genome shotgun (WGS) entry which is preliminary data.</text>
</comment>
<organism evidence="1 2">
    <name type="scientific">Paraconiothyrium brasiliense</name>
    <dbReference type="NCBI Taxonomy" id="300254"/>
    <lineage>
        <taxon>Eukaryota</taxon>
        <taxon>Fungi</taxon>
        <taxon>Dikarya</taxon>
        <taxon>Ascomycota</taxon>
        <taxon>Pezizomycotina</taxon>
        <taxon>Dothideomycetes</taxon>
        <taxon>Pleosporomycetidae</taxon>
        <taxon>Pleosporales</taxon>
        <taxon>Massarineae</taxon>
        <taxon>Didymosphaeriaceae</taxon>
        <taxon>Paraconiothyrium</taxon>
    </lineage>
</organism>
<accession>A0ABR3S218</accession>
<sequence length="355" mass="40367">MAPGVLVADTAAGTPAFSKPLVKVDSATKQDSYGAYHPVDPDKLDLESNFGPMQPGTVGYLQPTSADMPLEIMHERFQRDGYLFIKNLLPKEKVLECRRAYFEHMAPSALLKPGTDAVEGTYCGSDPRKYLPPGNLRRLFGLKDDPESDKYVELMISAHEAKFYLRLTEIPELRAFVRRFTGWGKEIMLQRSMLRAFVPNSELTPVHYDQMYLRAGPPTSLTAWVPIGPVSLEGGGLMYLDKSYDIGQATEEEFKRNSHNLTDEERVSAFNKNMNDGGFLSRDTIEYGRQAKRKWLIAEYETGDVIFHSPWMVHASCKNKDPEARIRLATDLRFVNPDQPYDTRWMKIYRPLDGL</sequence>
<dbReference type="PANTHER" id="PTHR40128:SF1">
    <property type="entry name" value="PHYTANOYL-COA HYDROXYLASE"/>
    <property type="match status" value="1"/>
</dbReference>